<evidence type="ECO:0000256" key="1">
    <source>
        <dbReference type="SAM" id="Phobius"/>
    </source>
</evidence>
<proteinExistence type="predicted"/>
<keyword evidence="1" id="KW-0812">Transmembrane</keyword>
<reference evidence="2" key="1">
    <citation type="journal article" date="2020" name="Nature">
        <title>Giant virus diversity and host interactions through global metagenomics.</title>
        <authorList>
            <person name="Schulz F."/>
            <person name="Roux S."/>
            <person name="Paez-Espino D."/>
            <person name="Jungbluth S."/>
            <person name="Walsh D.A."/>
            <person name="Denef V.J."/>
            <person name="McMahon K.D."/>
            <person name="Konstantinidis K.T."/>
            <person name="Eloe-Fadrosh E.A."/>
            <person name="Kyrpides N.C."/>
            <person name="Woyke T."/>
        </authorList>
    </citation>
    <scope>NUCLEOTIDE SEQUENCE</scope>
    <source>
        <strain evidence="2">GVMAG-M-3300026093-6</strain>
    </source>
</reference>
<dbReference type="EMBL" id="MN740378">
    <property type="protein sequence ID" value="QHU03423.1"/>
    <property type="molecule type" value="Genomic_DNA"/>
</dbReference>
<name>A0A6C0JDG1_9ZZZZ</name>
<keyword evidence="1" id="KW-1133">Transmembrane helix</keyword>
<feature type="transmembrane region" description="Helical" evidence="1">
    <location>
        <begin position="7"/>
        <end position="26"/>
    </location>
</feature>
<dbReference type="AlphaFoldDB" id="A0A6C0JDG1"/>
<keyword evidence="1" id="KW-0472">Membrane</keyword>
<feature type="transmembrane region" description="Helical" evidence="1">
    <location>
        <begin position="66"/>
        <end position="88"/>
    </location>
</feature>
<evidence type="ECO:0000313" key="2">
    <source>
        <dbReference type="EMBL" id="QHU03423.1"/>
    </source>
</evidence>
<feature type="transmembrane region" description="Helical" evidence="1">
    <location>
        <begin position="94"/>
        <end position="117"/>
    </location>
</feature>
<organism evidence="2">
    <name type="scientific">viral metagenome</name>
    <dbReference type="NCBI Taxonomy" id="1070528"/>
    <lineage>
        <taxon>unclassified sequences</taxon>
        <taxon>metagenomes</taxon>
        <taxon>organismal metagenomes</taxon>
    </lineage>
</organism>
<protein>
    <submittedName>
        <fullName evidence="2">Uncharacterized protein</fullName>
    </submittedName>
</protein>
<accession>A0A6C0JDG1</accession>
<sequence>MCWRNLIFFNLSLFSIASIYFTYLYINDDIYNNTYHNTGSLLEKCFFVTAFVVNSLVHDYFYTFRYCWTVILIIFDSMITNYVIFLGFMVDRMLVYPTSLILGITSSVLLWIVRLIIKDIFSNK</sequence>